<name>A0A7X9HI93_UNCKA</name>
<dbReference type="InterPro" id="IPR023753">
    <property type="entry name" value="FAD/NAD-binding_dom"/>
</dbReference>
<feature type="domain" description="FAD/NAD(P)-binding" evidence="6">
    <location>
        <begin position="6"/>
        <end position="193"/>
    </location>
</feature>
<evidence type="ECO:0000256" key="3">
    <source>
        <dbReference type="ARBA" id="ARBA00023002"/>
    </source>
</evidence>
<evidence type="ECO:0000256" key="4">
    <source>
        <dbReference type="ARBA" id="ARBA00023157"/>
    </source>
</evidence>
<keyword evidence="2" id="KW-0274">FAD</keyword>
<dbReference type="SUPFAM" id="SSF51905">
    <property type="entry name" value="FAD/NAD(P)-binding domain"/>
    <property type="match status" value="1"/>
</dbReference>
<dbReference type="Proteomes" id="UP000526033">
    <property type="component" value="Unassembled WGS sequence"/>
</dbReference>
<dbReference type="InterPro" id="IPR008255">
    <property type="entry name" value="Pyr_nucl-diS_OxRdtase_2_AS"/>
</dbReference>
<dbReference type="InterPro" id="IPR050097">
    <property type="entry name" value="Ferredoxin-NADP_redctase_2"/>
</dbReference>
<comment type="caution">
    <text evidence="7">The sequence shown here is derived from an EMBL/GenBank/DDBJ whole genome shotgun (WGS) entry which is preliminary data.</text>
</comment>
<dbReference type="InterPro" id="IPR036188">
    <property type="entry name" value="FAD/NAD-bd_sf"/>
</dbReference>
<sequence>MENNLFDVIIIGGGPAGLTAAIYTSRAFLKTLVIAGDPPGGQLTETTEVENFPGFIEGINGPELISNMRKQAERFKAVFADKNVNTLSEDSNGVFSVVTDDNVAYKTRSIIVATGASAKWLGLESEQRLRGKGVSACATCDGFFFKDKTVAVVGGGDASMEEADFLTKFASKVHLIARRPKEHLRASKIMQERVMSN</sequence>
<dbReference type="PRINTS" id="PR00469">
    <property type="entry name" value="PNDRDTASEII"/>
</dbReference>
<gene>
    <name evidence="7" type="ORF">GYA27_04395</name>
</gene>
<proteinExistence type="predicted"/>
<dbReference type="GO" id="GO:0016668">
    <property type="term" value="F:oxidoreductase activity, acting on a sulfur group of donors, NAD(P) as acceptor"/>
    <property type="evidence" value="ECO:0007669"/>
    <property type="project" value="UniProtKB-ARBA"/>
</dbReference>
<accession>A0A7X9HI93</accession>
<dbReference type="PROSITE" id="PS00573">
    <property type="entry name" value="PYRIDINE_REDOX_2"/>
    <property type="match status" value="1"/>
</dbReference>
<reference evidence="7 8" key="1">
    <citation type="journal article" date="2020" name="Biotechnol. Biofuels">
        <title>New insights from the biogas microbiome by comprehensive genome-resolved metagenomics of nearly 1600 species originating from multiple anaerobic digesters.</title>
        <authorList>
            <person name="Campanaro S."/>
            <person name="Treu L."/>
            <person name="Rodriguez-R L.M."/>
            <person name="Kovalovszki A."/>
            <person name="Ziels R.M."/>
            <person name="Maus I."/>
            <person name="Zhu X."/>
            <person name="Kougias P.G."/>
            <person name="Basile A."/>
            <person name="Luo G."/>
            <person name="Schluter A."/>
            <person name="Konstantinidis K.T."/>
            <person name="Angelidaki I."/>
        </authorList>
    </citation>
    <scope>NUCLEOTIDE SEQUENCE [LARGE SCALE GENOMIC DNA]</scope>
    <source>
        <strain evidence="7">AS27yjCOA_165</strain>
    </source>
</reference>
<keyword evidence="3" id="KW-0560">Oxidoreductase</keyword>
<feature type="non-terminal residue" evidence="7">
    <location>
        <position position="197"/>
    </location>
</feature>
<keyword evidence="4" id="KW-1015">Disulfide bond</keyword>
<organism evidence="7 8">
    <name type="scientific">candidate division WWE3 bacterium</name>
    <dbReference type="NCBI Taxonomy" id="2053526"/>
    <lineage>
        <taxon>Bacteria</taxon>
        <taxon>Katanobacteria</taxon>
    </lineage>
</organism>
<dbReference type="PANTHER" id="PTHR48105">
    <property type="entry name" value="THIOREDOXIN REDUCTASE 1-RELATED-RELATED"/>
    <property type="match status" value="1"/>
</dbReference>
<evidence type="ECO:0000256" key="1">
    <source>
        <dbReference type="ARBA" id="ARBA00022630"/>
    </source>
</evidence>
<evidence type="ECO:0000259" key="6">
    <source>
        <dbReference type="Pfam" id="PF07992"/>
    </source>
</evidence>
<dbReference type="Pfam" id="PF07992">
    <property type="entry name" value="Pyr_redox_2"/>
    <property type="match status" value="1"/>
</dbReference>
<protein>
    <submittedName>
        <fullName evidence="7">FAD-dependent oxidoreductase</fullName>
    </submittedName>
</protein>
<dbReference type="EMBL" id="JAAZNL010000056">
    <property type="protein sequence ID" value="NMB70404.1"/>
    <property type="molecule type" value="Genomic_DNA"/>
</dbReference>
<dbReference type="Gene3D" id="3.50.50.60">
    <property type="entry name" value="FAD/NAD(P)-binding domain"/>
    <property type="match status" value="2"/>
</dbReference>
<evidence type="ECO:0000256" key="2">
    <source>
        <dbReference type="ARBA" id="ARBA00022827"/>
    </source>
</evidence>
<evidence type="ECO:0000313" key="8">
    <source>
        <dbReference type="Proteomes" id="UP000526033"/>
    </source>
</evidence>
<keyword evidence="1" id="KW-0285">Flavoprotein</keyword>
<dbReference type="AlphaFoldDB" id="A0A7X9HI93"/>
<evidence type="ECO:0000313" key="7">
    <source>
        <dbReference type="EMBL" id="NMB70404.1"/>
    </source>
</evidence>
<keyword evidence="5" id="KW-0676">Redox-active center</keyword>
<dbReference type="PRINTS" id="PR00368">
    <property type="entry name" value="FADPNR"/>
</dbReference>
<evidence type="ECO:0000256" key="5">
    <source>
        <dbReference type="ARBA" id="ARBA00023284"/>
    </source>
</evidence>